<feature type="transmembrane region" description="Helical" evidence="6">
    <location>
        <begin position="6"/>
        <end position="25"/>
    </location>
</feature>
<keyword evidence="6" id="KW-0812">Transmembrane</keyword>
<evidence type="ECO:0000256" key="5">
    <source>
        <dbReference type="SAM" id="MobiDB-lite"/>
    </source>
</evidence>
<feature type="region of interest" description="Disordered" evidence="5">
    <location>
        <begin position="85"/>
        <end position="120"/>
    </location>
</feature>
<reference evidence="7" key="1">
    <citation type="submission" date="2023-07" db="EMBL/GenBank/DDBJ databases">
        <title>draft genome sequence of fig (Ficus carica).</title>
        <authorList>
            <person name="Takahashi T."/>
            <person name="Nishimura K."/>
        </authorList>
    </citation>
    <scope>NUCLEOTIDE SEQUENCE</scope>
</reference>
<dbReference type="GO" id="GO:0016301">
    <property type="term" value="F:kinase activity"/>
    <property type="evidence" value="ECO:0007669"/>
    <property type="project" value="UniProtKB-KW"/>
</dbReference>
<evidence type="ECO:0000256" key="3">
    <source>
        <dbReference type="ARBA" id="ARBA00022777"/>
    </source>
</evidence>
<dbReference type="PANTHER" id="PTHR47973">
    <property type="entry name" value="CYSTEINE-RICH RECEPTOR-LIKE PROTEIN KINASE 3"/>
    <property type="match status" value="1"/>
</dbReference>
<protein>
    <submittedName>
        <fullName evidence="7">Uncharacterized protein</fullName>
    </submittedName>
</protein>
<keyword evidence="1" id="KW-0808">Transferase</keyword>
<proteinExistence type="predicted"/>
<name>A0AA88AMC7_FICCA</name>
<dbReference type="GO" id="GO:0005524">
    <property type="term" value="F:ATP binding"/>
    <property type="evidence" value="ECO:0007669"/>
    <property type="project" value="UniProtKB-KW"/>
</dbReference>
<keyword evidence="6" id="KW-0472">Membrane</keyword>
<organism evidence="7 8">
    <name type="scientific">Ficus carica</name>
    <name type="common">Common fig</name>
    <dbReference type="NCBI Taxonomy" id="3494"/>
    <lineage>
        <taxon>Eukaryota</taxon>
        <taxon>Viridiplantae</taxon>
        <taxon>Streptophyta</taxon>
        <taxon>Embryophyta</taxon>
        <taxon>Tracheophyta</taxon>
        <taxon>Spermatophyta</taxon>
        <taxon>Magnoliopsida</taxon>
        <taxon>eudicotyledons</taxon>
        <taxon>Gunneridae</taxon>
        <taxon>Pentapetalae</taxon>
        <taxon>rosids</taxon>
        <taxon>fabids</taxon>
        <taxon>Rosales</taxon>
        <taxon>Moraceae</taxon>
        <taxon>Ficeae</taxon>
        <taxon>Ficus</taxon>
    </lineage>
</organism>
<sequence>MLVYATYVTVGLSISALIVVVGIYASRATYNRKIRGWKSHGINSTLEKAIEGFDDAHKLGHGGYGEVFRIYDLIVPSVEGRPREEERLRLDEEAADNHRNSRHRLSIEDNPQRHDQSKQHSFYKPKIADFGLARFSSCGRNVSSATIAGTLYVFSGYLASEYLAQGRLTEKSMSITLELLCWR</sequence>
<keyword evidence="2" id="KW-0547">Nucleotide-binding</keyword>
<keyword evidence="3" id="KW-0418">Kinase</keyword>
<evidence type="ECO:0000256" key="4">
    <source>
        <dbReference type="ARBA" id="ARBA00022840"/>
    </source>
</evidence>
<dbReference type="EMBL" id="BTGU01000014">
    <property type="protein sequence ID" value="GMN42546.1"/>
    <property type="molecule type" value="Genomic_DNA"/>
</dbReference>
<keyword evidence="4" id="KW-0067">ATP-binding</keyword>
<dbReference type="AlphaFoldDB" id="A0AA88AMC7"/>
<dbReference type="Gene3D" id="1.10.510.10">
    <property type="entry name" value="Transferase(Phosphotransferase) domain 1"/>
    <property type="match status" value="1"/>
</dbReference>
<evidence type="ECO:0000256" key="6">
    <source>
        <dbReference type="SAM" id="Phobius"/>
    </source>
</evidence>
<feature type="compositionally biased region" description="Basic and acidic residues" evidence="5">
    <location>
        <begin position="85"/>
        <end position="118"/>
    </location>
</feature>
<evidence type="ECO:0000256" key="1">
    <source>
        <dbReference type="ARBA" id="ARBA00022679"/>
    </source>
</evidence>
<dbReference type="SUPFAM" id="SSF56112">
    <property type="entry name" value="Protein kinase-like (PK-like)"/>
    <property type="match status" value="1"/>
</dbReference>
<dbReference type="InterPro" id="IPR011009">
    <property type="entry name" value="Kinase-like_dom_sf"/>
</dbReference>
<evidence type="ECO:0000313" key="7">
    <source>
        <dbReference type="EMBL" id="GMN42546.1"/>
    </source>
</evidence>
<accession>A0AA88AMC7</accession>
<keyword evidence="6" id="KW-1133">Transmembrane helix</keyword>
<evidence type="ECO:0000256" key="2">
    <source>
        <dbReference type="ARBA" id="ARBA00022741"/>
    </source>
</evidence>
<evidence type="ECO:0000313" key="8">
    <source>
        <dbReference type="Proteomes" id="UP001187192"/>
    </source>
</evidence>
<gene>
    <name evidence="7" type="ORF">TIFTF001_011751</name>
</gene>
<dbReference type="InterPro" id="IPR052059">
    <property type="entry name" value="CR_Ser/Thr_kinase"/>
</dbReference>
<dbReference type="Proteomes" id="UP001187192">
    <property type="component" value="Unassembled WGS sequence"/>
</dbReference>
<keyword evidence="8" id="KW-1185">Reference proteome</keyword>
<comment type="caution">
    <text evidence="7">The sequence shown here is derived from an EMBL/GenBank/DDBJ whole genome shotgun (WGS) entry which is preliminary data.</text>
</comment>